<feature type="non-terminal residue" evidence="1">
    <location>
        <position position="1"/>
    </location>
</feature>
<dbReference type="EMBL" id="KI517465">
    <property type="protein sequence ID" value="ESQ39683.1"/>
    <property type="molecule type" value="Genomic_DNA"/>
</dbReference>
<dbReference type="Pfam" id="PF04578">
    <property type="entry name" value="DUF594"/>
    <property type="match status" value="1"/>
</dbReference>
<evidence type="ECO:0000313" key="1">
    <source>
        <dbReference type="EMBL" id="ESQ39683.1"/>
    </source>
</evidence>
<proteinExistence type="predicted"/>
<protein>
    <submittedName>
        <fullName evidence="1">Uncharacterized protein</fullName>
    </submittedName>
</protein>
<keyword evidence="2" id="KW-1185">Reference proteome</keyword>
<evidence type="ECO:0000313" key="2">
    <source>
        <dbReference type="Proteomes" id="UP000030689"/>
    </source>
</evidence>
<dbReference type="Gramene" id="ESQ39683">
    <property type="protein sequence ID" value="ESQ39683"/>
    <property type="gene ID" value="EUTSA_v10001177mg"/>
</dbReference>
<dbReference type="KEGG" id="eus:EUTSA_v10001177mg"/>
<accession>V4LIS3</accession>
<organism evidence="1 2">
    <name type="scientific">Eutrema salsugineum</name>
    <name type="common">Saltwater cress</name>
    <name type="synonym">Sisymbrium salsugineum</name>
    <dbReference type="NCBI Taxonomy" id="72664"/>
    <lineage>
        <taxon>Eukaryota</taxon>
        <taxon>Viridiplantae</taxon>
        <taxon>Streptophyta</taxon>
        <taxon>Embryophyta</taxon>
        <taxon>Tracheophyta</taxon>
        <taxon>Spermatophyta</taxon>
        <taxon>Magnoliopsida</taxon>
        <taxon>eudicotyledons</taxon>
        <taxon>Gunneridae</taxon>
        <taxon>Pentapetalae</taxon>
        <taxon>rosids</taxon>
        <taxon>malvids</taxon>
        <taxon>Brassicales</taxon>
        <taxon>Brassicaceae</taxon>
        <taxon>Eutremeae</taxon>
        <taxon>Eutrema</taxon>
    </lineage>
</organism>
<dbReference type="InterPro" id="IPR007658">
    <property type="entry name" value="DUF594"/>
</dbReference>
<dbReference type="AlphaFoldDB" id="V4LIS3"/>
<dbReference type="Proteomes" id="UP000030689">
    <property type="component" value="Unassembled WGS sequence"/>
</dbReference>
<name>V4LIS3_EUTSA</name>
<dbReference type="OMA" id="ANNHCHQ"/>
<reference evidence="1 2" key="1">
    <citation type="journal article" date="2013" name="Front. Plant Sci.">
        <title>The Reference Genome of the Halophytic Plant Eutrema salsugineum.</title>
        <authorList>
            <person name="Yang R."/>
            <person name="Jarvis D.E."/>
            <person name="Chen H."/>
            <person name="Beilstein M.A."/>
            <person name="Grimwood J."/>
            <person name="Jenkins J."/>
            <person name="Shu S."/>
            <person name="Prochnik S."/>
            <person name="Xin M."/>
            <person name="Ma C."/>
            <person name="Schmutz J."/>
            <person name="Wing R.A."/>
            <person name="Mitchell-Olds T."/>
            <person name="Schumaker K.S."/>
            <person name="Wang X."/>
        </authorList>
    </citation>
    <scope>NUCLEOTIDE SEQUENCE [LARGE SCALE GENOMIC DNA]</scope>
</reference>
<dbReference type="eggNOG" id="ENOG502QQBP">
    <property type="taxonomic scope" value="Eukaryota"/>
</dbReference>
<gene>
    <name evidence="1" type="ORF">EUTSA_v10001177mg</name>
</gene>
<sequence length="131" mass="14631">PTLMSAVSGIVKIRFRDTCAEANEFFQRRHINKSRHGEDNLVKEASRAILSVNTDVEPMDVKGDISKSVLFDASVLAKELEKGGDNMWEVVSKVKGGELINFVWLLMAHFGLGDQFQINRDDARAKLIVAK</sequence>